<dbReference type="RefSeq" id="WP_086086722.1">
    <property type="nucleotide sequence ID" value="NZ_CP021112.1"/>
</dbReference>
<feature type="transmembrane region" description="Helical" evidence="8">
    <location>
        <begin position="112"/>
        <end position="131"/>
    </location>
</feature>
<evidence type="ECO:0000256" key="5">
    <source>
        <dbReference type="ARBA" id="ARBA00022692"/>
    </source>
</evidence>
<feature type="transmembrane region" description="Helical" evidence="8">
    <location>
        <begin position="35"/>
        <end position="60"/>
    </location>
</feature>
<feature type="transmembrane region" description="Helical" evidence="8">
    <location>
        <begin position="143"/>
        <end position="164"/>
    </location>
</feature>
<dbReference type="InterPro" id="IPR000515">
    <property type="entry name" value="MetI-like"/>
</dbReference>
<accession>A0A1W6ZNF0</accession>
<proteinExistence type="inferred from homology"/>
<dbReference type="CDD" id="cd06261">
    <property type="entry name" value="TM_PBP2"/>
    <property type="match status" value="1"/>
</dbReference>
<keyword evidence="7 8" id="KW-0472">Membrane</keyword>
<feature type="transmembrane region" description="Helical" evidence="8">
    <location>
        <begin position="237"/>
        <end position="262"/>
    </location>
</feature>
<dbReference type="GO" id="GO:0005886">
    <property type="term" value="C:plasma membrane"/>
    <property type="evidence" value="ECO:0007669"/>
    <property type="project" value="UniProtKB-SubCell"/>
</dbReference>
<dbReference type="PANTHER" id="PTHR42929:SF3">
    <property type="entry name" value="PUTRESCINE TRANSPORT SYSTEM PERMEASE PROTEIN POTH"/>
    <property type="match status" value="1"/>
</dbReference>
<dbReference type="EMBL" id="CP021112">
    <property type="protein sequence ID" value="ARP98314.1"/>
    <property type="molecule type" value="Genomic_DNA"/>
</dbReference>
<dbReference type="Pfam" id="PF00528">
    <property type="entry name" value="BPD_transp_1"/>
    <property type="match status" value="1"/>
</dbReference>
<comment type="subcellular location">
    <subcellularLocation>
        <location evidence="1 8">Cell membrane</location>
        <topology evidence="1 8">Multi-pass membrane protein</topology>
    </subcellularLocation>
</comment>
<dbReference type="OrthoDB" id="9807047at2"/>
<evidence type="ECO:0000256" key="4">
    <source>
        <dbReference type="ARBA" id="ARBA00022475"/>
    </source>
</evidence>
<feature type="transmembrane region" description="Helical" evidence="8">
    <location>
        <begin position="195"/>
        <end position="216"/>
    </location>
</feature>
<gene>
    <name evidence="9" type="ORF">CAK95_03840</name>
</gene>
<evidence type="ECO:0000313" key="9">
    <source>
        <dbReference type="EMBL" id="ARP98314.1"/>
    </source>
</evidence>
<dbReference type="Proteomes" id="UP000194137">
    <property type="component" value="Chromosome"/>
</dbReference>
<dbReference type="GO" id="GO:0055085">
    <property type="term" value="P:transmembrane transport"/>
    <property type="evidence" value="ECO:0007669"/>
    <property type="project" value="InterPro"/>
</dbReference>
<keyword evidence="4" id="KW-1003">Cell membrane</keyword>
<evidence type="ECO:0000256" key="3">
    <source>
        <dbReference type="ARBA" id="ARBA00022448"/>
    </source>
</evidence>
<name>A0A1W6ZNF0_9HYPH</name>
<evidence type="ECO:0000256" key="6">
    <source>
        <dbReference type="ARBA" id="ARBA00022989"/>
    </source>
</evidence>
<dbReference type="STRING" id="1235591.CAK95_03840"/>
<organism evidence="9 10">
    <name type="scientific">Pseudorhodoplanes sinuspersici</name>
    <dbReference type="NCBI Taxonomy" id="1235591"/>
    <lineage>
        <taxon>Bacteria</taxon>
        <taxon>Pseudomonadati</taxon>
        <taxon>Pseudomonadota</taxon>
        <taxon>Alphaproteobacteria</taxon>
        <taxon>Hyphomicrobiales</taxon>
        <taxon>Pseudorhodoplanes</taxon>
    </lineage>
</organism>
<evidence type="ECO:0000313" key="10">
    <source>
        <dbReference type="Proteomes" id="UP000194137"/>
    </source>
</evidence>
<keyword evidence="5 8" id="KW-0812">Transmembrane</keyword>
<dbReference type="InterPro" id="IPR035906">
    <property type="entry name" value="MetI-like_sf"/>
</dbReference>
<reference evidence="9 10" key="1">
    <citation type="submission" date="2017-05" db="EMBL/GenBank/DDBJ databases">
        <title>Full genome sequence of Pseudorhodoplanes sinuspersici.</title>
        <authorList>
            <person name="Dastgheib S.M.M."/>
            <person name="Shavandi M."/>
            <person name="Tirandaz H."/>
        </authorList>
    </citation>
    <scope>NUCLEOTIDE SEQUENCE [LARGE SCALE GENOMIC DNA]</scope>
    <source>
        <strain evidence="9 10">RIPI110</strain>
    </source>
</reference>
<dbReference type="SUPFAM" id="SSF161098">
    <property type="entry name" value="MetI-like"/>
    <property type="match status" value="1"/>
</dbReference>
<sequence length="325" mass="36576">MAGSSHKSEHDVTRKPLHTFRHHAPARFDRWYRRIVIGIPYLWMIVFLALPFVIVLRISLSQTELAQPPYSPVFDPSAGWQGIKDFVAALSFDNFTTLFGDWLYVSSYVKSVSVAAISTLILLMLGIPIAYGMARSPRWLQPMLVMAVILPFWTAFLIRIYAWINILQREGLLNDLLLALGVISEPLTWLATETAIFIGIVYSYLPFMVLPLYASFEKLDDTLLEAAADLGCPRWKAFWLVTLPLAVPGIVAGSLLCFIPVVGEFVIPDLLGGSDSLFIGQTLWTEFFSNKDWPVASALATILLAILLVPIMIYQHMQSRSLERR</sequence>
<dbReference type="Gene3D" id="1.10.3720.10">
    <property type="entry name" value="MetI-like"/>
    <property type="match status" value="1"/>
</dbReference>
<dbReference type="PROSITE" id="PS50928">
    <property type="entry name" value="ABC_TM1"/>
    <property type="match status" value="1"/>
</dbReference>
<keyword evidence="6 8" id="KW-1133">Transmembrane helix</keyword>
<feature type="transmembrane region" description="Helical" evidence="8">
    <location>
        <begin position="293"/>
        <end position="314"/>
    </location>
</feature>
<dbReference type="PANTHER" id="PTHR42929">
    <property type="entry name" value="INNER MEMBRANE ABC TRANSPORTER PERMEASE PROTEIN YDCU-RELATED-RELATED"/>
    <property type="match status" value="1"/>
</dbReference>
<evidence type="ECO:0000256" key="1">
    <source>
        <dbReference type="ARBA" id="ARBA00004651"/>
    </source>
</evidence>
<dbReference type="KEGG" id="psin:CAK95_03840"/>
<protein>
    <submittedName>
        <fullName evidence="9">Putrescine ABC transporter permease PotH</fullName>
    </submittedName>
</protein>
<evidence type="ECO:0000256" key="8">
    <source>
        <dbReference type="RuleBase" id="RU363032"/>
    </source>
</evidence>
<evidence type="ECO:0000256" key="7">
    <source>
        <dbReference type="ARBA" id="ARBA00023136"/>
    </source>
</evidence>
<dbReference type="AlphaFoldDB" id="A0A1W6ZNF0"/>
<comment type="similarity">
    <text evidence="2">Belongs to the binding-protein-dependent transport system permease family. CysTW subfamily.</text>
</comment>
<evidence type="ECO:0000256" key="2">
    <source>
        <dbReference type="ARBA" id="ARBA00007069"/>
    </source>
</evidence>
<keyword evidence="3 8" id="KW-0813">Transport</keyword>
<keyword evidence="10" id="KW-1185">Reference proteome</keyword>